<organism evidence="1 2">
    <name type="scientific">Sesamum alatum</name>
    <dbReference type="NCBI Taxonomy" id="300844"/>
    <lineage>
        <taxon>Eukaryota</taxon>
        <taxon>Viridiplantae</taxon>
        <taxon>Streptophyta</taxon>
        <taxon>Embryophyta</taxon>
        <taxon>Tracheophyta</taxon>
        <taxon>Spermatophyta</taxon>
        <taxon>Magnoliopsida</taxon>
        <taxon>eudicotyledons</taxon>
        <taxon>Gunneridae</taxon>
        <taxon>Pentapetalae</taxon>
        <taxon>asterids</taxon>
        <taxon>lamiids</taxon>
        <taxon>Lamiales</taxon>
        <taxon>Pedaliaceae</taxon>
        <taxon>Sesamum</taxon>
    </lineage>
</organism>
<dbReference type="AlphaFoldDB" id="A0AAE1XHK1"/>
<proteinExistence type="predicted"/>
<evidence type="ECO:0000313" key="1">
    <source>
        <dbReference type="EMBL" id="KAK4412000.1"/>
    </source>
</evidence>
<accession>A0AAE1XHK1</accession>
<comment type="caution">
    <text evidence="1">The sequence shown here is derived from an EMBL/GenBank/DDBJ whole genome shotgun (WGS) entry which is preliminary data.</text>
</comment>
<keyword evidence="2" id="KW-1185">Reference proteome</keyword>
<sequence>MRRGPVQDRTVPLQRQQTLSTARRHSLSELFQLLYVMISCRAVCYESGKPPQYEGSLKRKIEKVLKKALPPANPAISEPTGPALRVVIFVHVPTRRVANQAKNHRPIKQAISESRLLFLLESTPLVSATVIFSAAIDVGGISAAISYAANLAISEATQLQLKRTKLFLFTTLLPFHPLQLARKRIQSPQVVHESLSGVKEESGAIGLPESFPWHEREKNQRNTGLRANELGVQ</sequence>
<reference evidence="1" key="2">
    <citation type="journal article" date="2024" name="Plant">
        <title>Genomic evolution and insights into agronomic trait innovations of Sesamum species.</title>
        <authorList>
            <person name="Miao H."/>
            <person name="Wang L."/>
            <person name="Qu L."/>
            <person name="Liu H."/>
            <person name="Sun Y."/>
            <person name="Le M."/>
            <person name="Wang Q."/>
            <person name="Wei S."/>
            <person name="Zheng Y."/>
            <person name="Lin W."/>
            <person name="Duan Y."/>
            <person name="Cao H."/>
            <person name="Xiong S."/>
            <person name="Wang X."/>
            <person name="Wei L."/>
            <person name="Li C."/>
            <person name="Ma Q."/>
            <person name="Ju M."/>
            <person name="Zhao R."/>
            <person name="Li G."/>
            <person name="Mu C."/>
            <person name="Tian Q."/>
            <person name="Mei H."/>
            <person name="Zhang T."/>
            <person name="Gao T."/>
            <person name="Zhang H."/>
        </authorList>
    </citation>
    <scope>NUCLEOTIDE SEQUENCE</scope>
    <source>
        <strain evidence="1">3651</strain>
    </source>
</reference>
<name>A0AAE1XHK1_9LAMI</name>
<evidence type="ECO:0000313" key="2">
    <source>
        <dbReference type="Proteomes" id="UP001293254"/>
    </source>
</evidence>
<dbReference type="Proteomes" id="UP001293254">
    <property type="component" value="Unassembled WGS sequence"/>
</dbReference>
<dbReference type="EMBL" id="JACGWO010000048">
    <property type="protein sequence ID" value="KAK4412000.1"/>
    <property type="molecule type" value="Genomic_DNA"/>
</dbReference>
<reference evidence="1" key="1">
    <citation type="submission" date="2020-06" db="EMBL/GenBank/DDBJ databases">
        <authorList>
            <person name="Li T."/>
            <person name="Hu X."/>
            <person name="Zhang T."/>
            <person name="Song X."/>
            <person name="Zhang H."/>
            <person name="Dai N."/>
            <person name="Sheng W."/>
            <person name="Hou X."/>
            <person name="Wei L."/>
        </authorList>
    </citation>
    <scope>NUCLEOTIDE SEQUENCE</scope>
    <source>
        <strain evidence="1">3651</strain>
        <tissue evidence="1">Leaf</tissue>
    </source>
</reference>
<gene>
    <name evidence="1" type="ORF">Salat_2996800</name>
</gene>
<protein>
    <submittedName>
        <fullName evidence="1">Uncharacterized protein</fullName>
    </submittedName>
</protein>